<feature type="compositionally biased region" description="Basic and acidic residues" evidence="1">
    <location>
        <begin position="1255"/>
        <end position="1268"/>
    </location>
</feature>
<dbReference type="EMBL" id="KI912109">
    <property type="protein sequence ID" value="ETS88278.1"/>
    <property type="molecule type" value="Genomic_DNA"/>
</dbReference>
<feature type="compositionally biased region" description="Low complexity" evidence="1">
    <location>
        <begin position="729"/>
        <end position="743"/>
    </location>
</feature>
<feature type="region of interest" description="Disordered" evidence="1">
    <location>
        <begin position="145"/>
        <end position="256"/>
    </location>
</feature>
<dbReference type="RefSeq" id="XP_007828878.1">
    <property type="nucleotide sequence ID" value="XM_007830687.1"/>
</dbReference>
<feature type="compositionally biased region" description="Polar residues" evidence="1">
    <location>
        <begin position="1294"/>
        <end position="1303"/>
    </location>
</feature>
<feature type="compositionally biased region" description="Basic and acidic residues" evidence="1">
    <location>
        <begin position="484"/>
        <end position="494"/>
    </location>
</feature>
<feature type="compositionally biased region" description="Polar residues" evidence="1">
    <location>
        <begin position="568"/>
        <end position="582"/>
    </location>
</feature>
<feature type="region of interest" description="Disordered" evidence="1">
    <location>
        <begin position="1061"/>
        <end position="1303"/>
    </location>
</feature>
<feature type="region of interest" description="Disordered" evidence="1">
    <location>
        <begin position="791"/>
        <end position="813"/>
    </location>
</feature>
<evidence type="ECO:0000313" key="2">
    <source>
        <dbReference type="EMBL" id="ETS88278.1"/>
    </source>
</evidence>
<feature type="compositionally biased region" description="Low complexity" evidence="1">
    <location>
        <begin position="370"/>
        <end position="382"/>
    </location>
</feature>
<feature type="region of interest" description="Disordered" evidence="1">
    <location>
        <begin position="563"/>
        <end position="592"/>
    </location>
</feature>
<feature type="region of interest" description="Disordered" evidence="1">
    <location>
        <begin position="905"/>
        <end position="972"/>
    </location>
</feature>
<feature type="compositionally biased region" description="Basic and acidic residues" evidence="1">
    <location>
        <begin position="927"/>
        <end position="937"/>
    </location>
</feature>
<sequence length="1303" mass="143418">MASALVGKPRFLSIRVEILPPSAVKDKTAEPLNAFRLRLDPDSNFADLANVALSRYAKEHPECSIKPVAGGIFDEKYCSVDLEDGLDIIQQGEVLKLVLAPDESNAITGNNNLTTAAPSRPSQTPAVKKIRPITPGLLQLQALTQRSSSFPSRSSGLGSSQPRSSPLDHVLPSRSQSRCVAIKTDRRPASKGKGGKQDPYELPSDTDDNRLQNAKKSKSGTVNACDRLAKSKSNHNKVTSTTIDLTAPTNMESMPRETNVIVIEDSSSSSTSPDLTDVPSTVGLSGRLAQGATKNPAHQPQSRPDKNGKRSNSHSINDHIKVVDADGDNVEETRGPESSPPYMVKNSQGYMPVFTRRELSGQRNTARRPSTSSTSTSKSVKSAGPLTLTPSRIAAATKNLHERFQREAKAREAAKQEAALQQAQIKEKQKREKAEARRNTPSAAIARIKSMTERKFGRKEPRKRIPDAFFHDPRHPDEDEEMDDAIRRQPHMPDSESAEDEREFSRSSTLQTAMPQLKAATREAYFKPINRLCPEKKTKPESQLSGGLAAAYKQRAHNAFEDLDESDAGNTKEPQINPTSFETADEITDEDIPGTPEGFRHWLKDYETNFTPHVGFCSVADGPYKGLIRSGPRKGKYLSGHGSPSNARIAEMEKTAVRREQLSNFWDSDSEVVEHDTISESDDEKLPNPVPQFMKSSVSSGSESTSVLIMRQLSQEVPPSNQELGILMSSSPSRSTSDSVRTPANHGSPRLDDGSATSTRAIVVSTPGVHIENHSSDIDLDVTPSFERALSQVETPSTRSRSTQKTTAMSPAAVENARPATLGRIVVKVPQLSPEKQAQYQKVQENQSQHGRSPLKSFKEINRIHEDTDIASQDSGAAAIEQVLNASPSWLTNVTEIASKFPDADRRTSYRLRSHAATTPCRPTTETQRKCEVDLTKNQDPTYQPSDSHSASESSADEQRENSKSVVKKRASATSAKPIRALLFSHDALSRSSQGPNPTPIKHHKVNDNQLELIQSTPIPAPSIPDLLQRIKDTSLMKRSESVPHSPEEADLLIISQLENRSSKSTMKSDTASHASVADGPHGASNQTVMKCNKRMRKDDLDSIEKEHDSHQRKKQKKHGSSDSADRPQQLDNKDKTIRANKQRDKPRKRCMASNKALPHQDGGPNKVFDQSNASRVRSRKVLDKSEEQDNSTTHQLPAEPKPIDALVNAKTLRQRKQKRNENRKQKRTDQSHPFTLPAKSKSLDHTNVQIPKPAQERPVEVISGKKDGSKKKQMKMAYIPRSAKKLPSPPITSRPSSAGSAF</sequence>
<dbReference type="OMA" id="NEDANGH"/>
<feature type="compositionally biased region" description="Acidic residues" evidence="1">
    <location>
        <begin position="583"/>
        <end position="592"/>
    </location>
</feature>
<dbReference type="OrthoDB" id="4775403at2759"/>
<evidence type="ECO:0000313" key="3">
    <source>
        <dbReference type="Proteomes" id="UP000030651"/>
    </source>
</evidence>
<feature type="compositionally biased region" description="Basic and acidic residues" evidence="1">
    <location>
        <begin position="450"/>
        <end position="477"/>
    </location>
</feature>
<feature type="compositionally biased region" description="Basic and acidic residues" evidence="1">
    <location>
        <begin position="405"/>
        <end position="415"/>
    </location>
</feature>
<feature type="region of interest" description="Disordered" evidence="1">
    <location>
        <begin position="288"/>
        <end position="388"/>
    </location>
</feature>
<organism evidence="2 3">
    <name type="scientific">Pestalotiopsis fici (strain W106-1 / CGMCC3.15140)</name>
    <dbReference type="NCBI Taxonomy" id="1229662"/>
    <lineage>
        <taxon>Eukaryota</taxon>
        <taxon>Fungi</taxon>
        <taxon>Dikarya</taxon>
        <taxon>Ascomycota</taxon>
        <taxon>Pezizomycotina</taxon>
        <taxon>Sordariomycetes</taxon>
        <taxon>Xylariomycetidae</taxon>
        <taxon>Amphisphaeriales</taxon>
        <taxon>Sporocadaceae</taxon>
        <taxon>Pestalotiopsis</taxon>
    </lineage>
</organism>
<protein>
    <submittedName>
        <fullName evidence="2">Uncharacterized protein</fullName>
    </submittedName>
</protein>
<dbReference type="Proteomes" id="UP000030651">
    <property type="component" value="Unassembled WGS sequence"/>
</dbReference>
<feature type="compositionally biased region" description="Basic and acidic residues" evidence="1">
    <location>
        <begin position="1132"/>
        <end position="1144"/>
    </location>
</feature>
<feature type="region of interest" description="Disordered" evidence="1">
    <location>
        <begin position="716"/>
        <end position="758"/>
    </location>
</feature>
<gene>
    <name evidence="2" type="ORF">PFICI_02106</name>
</gene>
<feature type="compositionally biased region" description="Polar residues" evidence="1">
    <location>
        <begin position="292"/>
        <end position="302"/>
    </location>
</feature>
<keyword evidence="3" id="KW-1185">Reference proteome</keyword>
<name>W3XQG3_PESFW</name>
<feature type="compositionally biased region" description="Polar residues" evidence="1">
    <location>
        <begin position="236"/>
        <end position="252"/>
    </location>
</feature>
<feature type="compositionally biased region" description="Basic and acidic residues" evidence="1">
    <location>
        <begin position="1220"/>
        <end position="1231"/>
    </location>
</feature>
<feature type="compositionally biased region" description="Polar residues" evidence="1">
    <location>
        <begin position="792"/>
        <end position="809"/>
    </location>
</feature>
<feature type="compositionally biased region" description="Polar residues" evidence="1">
    <location>
        <begin position="1061"/>
        <end position="1074"/>
    </location>
</feature>
<dbReference type="HOGENOM" id="CLU_261301_0_0_1"/>
<feature type="compositionally biased region" description="Basic and acidic residues" evidence="1">
    <location>
        <begin position="1097"/>
        <end position="1110"/>
    </location>
</feature>
<feature type="region of interest" description="Disordered" evidence="1">
    <location>
        <begin position="672"/>
        <end position="700"/>
    </location>
</feature>
<feature type="region of interest" description="Disordered" evidence="1">
    <location>
        <begin position="405"/>
        <end position="516"/>
    </location>
</feature>
<evidence type="ECO:0000256" key="1">
    <source>
        <dbReference type="SAM" id="MobiDB-lite"/>
    </source>
</evidence>
<accession>W3XQG3</accession>
<feature type="compositionally biased region" description="Low complexity" evidence="1">
    <location>
        <begin position="145"/>
        <end position="167"/>
    </location>
</feature>
<feature type="compositionally biased region" description="Basic and acidic residues" evidence="1">
    <location>
        <begin position="425"/>
        <end position="438"/>
    </location>
</feature>
<dbReference type="GeneID" id="19267119"/>
<proteinExistence type="predicted"/>
<dbReference type="InParanoid" id="W3XQG3"/>
<dbReference type="KEGG" id="pfy:PFICI_02106"/>
<reference evidence="3" key="1">
    <citation type="journal article" date="2015" name="BMC Genomics">
        <title>Genomic and transcriptomic analysis of the endophytic fungus Pestalotiopsis fici reveals its lifestyle and high potential for synthesis of natural products.</title>
        <authorList>
            <person name="Wang X."/>
            <person name="Zhang X."/>
            <person name="Liu L."/>
            <person name="Xiang M."/>
            <person name="Wang W."/>
            <person name="Sun X."/>
            <person name="Che Y."/>
            <person name="Guo L."/>
            <person name="Liu G."/>
            <person name="Guo L."/>
            <person name="Wang C."/>
            <person name="Yin W.B."/>
            <person name="Stadler M."/>
            <person name="Zhang X."/>
            <person name="Liu X."/>
        </authorList>
    </citation>
    <scope>NUCLEOTIDE SEQUENCE [LARGE SCALE GENOMIC DNA]</scope>
    <source>
        <strain evidence="3">W106-1 / CGMCC3.15140</strain>
    </source>
</reference>